<dbReference type="HOGENOM" id="CLU_391916_0_0_1"/>
<sequence>MSFPVEILTNIVECNEDSVGTLISWAHISNYYKHVISHRIGIVTVVDGPNELQDILGYQILVSTGNHVVVSTDQDSSANAEILKGFCPLFGNLLLVVDSQRRYSEVLSNLLGVVAHSCQQHATVSVLYRTRTNFLSKLYFAEFKRCCAILNLAELYVIGENGISLDDTMCDIENLFARVYLNDVESIYSLDLLNARNPLIAPGLEMIKNINFDSQVVRLDQFLGGIPNLKYIGSVKFPLGSSDCTTYVLPACDVISFTEFNSGVAYPIIDGKQVRKEVAITTSLRTRDPEFTSLCLPQVETMTLSMPGIASYQWTRFQSCQFGNLMNLNCDAAIIPWEDLSFINGTIKHLSIKLYSKEQLEWLESCPFIIKDLEIFSNRKIQMGNEAKRLFNVKASSLTIKLESLEQFKLFQDVIVPLVKANNIRHLNITVGMNSLLDSVTSSVVPRRELGLESEDSTIISRLPPLESLTILSEERDALDYMGLSSQQQQVFLLHQQRRRSSATASENILKNIPNMVDCGTSSQMCGMSFFETQDSGNSQRKLSMSGVSSSMASQNRKRHSSVGSLFSNLSHLSTGEIAIDDNDDEVIVFEPAGSHCGIVTTNINALESCMISLKSFVTLPLLRVLVMPEEEKITGPAVSDVGNRIIDLLHYPYRMKFPTVYIKHIQIMVDFKNKRITNTVGQKEKEQFLRKLGTYLESKGCVLPVLTNLGLDQTSSKVEKSVLINF</sequence>
<reference evidence="3" key="2">
    <citation type="submission" date="2012-08" db="EMBL/GenBank/DDBJ databases">
        <title>Genome sequence of Kazachstania naganishii.</title>
        <authorList>
            <person name="Gordon J.L."/>
            <person name="Armisen D."/>
            <person name="Proux-Wera E."/>
            <person name="OhEigeartaigh S.S."/>
            <person name="Byrne K.P."/>
            <person name="Wolfe K.H."/>
        </authorList>
    </citation>
    <scope>NUCLEOTIDE SEQUENCE [LARGE SCALE GENOMIC DNA]</scope>
    <source>
        <strain evidence="3">ATCC MYA-139 / BCRC 22969 / CBS 8797 / CCRC 22969 / KCTC 17520 / NBRC 10181 / NCYC 3082</strain>
    </source>
</reference>
<feature type="compositionally biased region" description="Low complexity" evidence="1">
    <location>
        <begin position="544"/>
        <end position="554"/>
    </location>
</feature>
<keyword evidence="3" id="KW-1185">Reference proteome</keyword>
<feature type="region of interest" description="Disordered" evidence="1">
    <location>
        <begin position="534"/>
        <end position="557"/>
    </location>
</feature>
<accession>J7S281</accession>
<dbReference type="KEGG" id="kng:KNAG_0I00960"/>
<reference evidence="2 3" key="1">
    <citation type="journal article" date="2011" name="Proc. Natl. Acad. Sci. U.S.A.">
        <title>Evolutionary erosion of yeast sex chromosomes by mating-type switching accidents.</title>
        <authorList>
            <person name="Gordon J.L."/>
            <person name="Armisen D."/>
            <person name="Proux-Wera E."/>
            <person name="Oheigeartaigh S.S."/>
            <person name="Byrne K.P."/>
            <person name="Wolfe K.H."/>
        </authorList>
    </citation>
    <scope>NUCLEOTIDE SEQUENCE [LARGE SCALE GENOMIC DNA]</scope>
    <source>
        <strain evidence="3">ATCC MYA-139 / BCRC 22969 / CBS 8797 / CCRC 22969 / KCTC 17520 / NBRC 10181 / NCYC 3082</strain>
    </source>
</reference>
<evidence type="ECO:0000313" key="2">
    <source>
        <dbReference type="EMBL" id="CCK71887.1"/>
    </source>
</evidence>
<dbReference type="GeneID" id="34527630"/>
<evidence type="ECO:0000256" key="1">
    <source>
        <dbReference type="SAM" id="MobiDB-lite"/>
    </source>
</evidence>
<feature type="compositionally biased region" description="Polar residues" evidence="1">
    <location>
        <begin position="534"/>
        <end position="543"/>
    </location>
</feature>
<dbReference type="Proteomes" id="UP000006310">
    <property type="component" value="Chromosome 9"/>
</dbReference>
<gene>
    <name evidence="2" type="primary">KNAG0I00960</name>
    <name evidence="2" type="ordered locus">KNAG_0I00960</name>
</gene>
<evidence type="ECO:0000313" key="3">
    <source>
        <dbReference type="Proteomes" id="UP000006310"/>
    </source>
</evidence>
<dbReference type="RefSeq" id="XP_022466132.1">
    <property type="nucleotide sequence ID" value="XM_022609769.1"/>
</dbReference>
<proteinExistence type="predicted"/>
<dbReference type="AlphaFoldDB" id="J7S281"/>
<organism evidence="2 3">
    <name type="scientific">Huiozyma naganishii (strain ATCC MYA-139 / BCRC 22969 / CBS 8797 / KCTC 17520 / NBRC 10181 / NCYC 3082 / Yp74L-3)</name>
    <name type="common">Yeast</name>
    <name type="synonym">Kazachstania naganishii</name>
    <dbReference type="NCBI Taxonomy" id="1071383"/>
    <lineage>
        <taxon>Eukaryota</taxon>
        <taxon>Fungi</taxon>
        <taxon>Dikarya</taxon>
        <taxon>Ascomycota</taxon>
        <taxon>Saccharomycotina</taxon>
        <taxon>Saccharomycetes</taxon>
        <taxon>Saccharomycetales</taxon>
        <taxon>Saccharomycetaceae</taxon>
        <taxon>Huiozyma</taxon>
    </lineage>
</organism>
<dbReference type="OrthoDB" id="4067448at2759"/>
<dbReference type="EMBL" id="HE978322">
    <property type="protein sequence ID" value="CCK71887.1"/>
    <property type="molecule type" value="Genomic_DNA"/>
</dbReference>
<name>J7S281_HUIN7</name>
<dbReference type="eggNOG" id="ENOG502RPE4">
    <property type="taxonomic scope" value="Eukaryota"/>
</dbReference>
<protein>
    <submittedName>
        <fullName evidence="2">Uncharacterized protein</fullName>
    </submittedName>
</protein>